<organism evidence="1 2">
    <name type="scientific">Drechslerella dactyloides</name>
    <name type="common">Nematode-trapping fungus</name>
    <name type="synonym">Arthrobotrys dactyloides</name>
    <dbReference type="NCBI Taxonomy" id="74499"/>
    <lineage>
        <taxon>Eukaryota</taxon>
        <taxon>Fungi</taxon>
        <taxon>Dikarya</taxon>
        <taxon>Ascomycota</taxon>
        <taxon>Pezizomycotina</taxon>
        <taxon>Orbiliomycetes</taxon>
        <taxon>Orbiliales</taxon>
        <taxon>Orbiliaceae</taxon>
        <taxon>Drechslerella</taxon>
    </lineage>
</organism>
<dbReference type="SUPFAM" id="SSF52047">
    <property type="entry name" value="RNI-like"/>
    <property type="match status" value="1"/>
</dbReference>
<dbReference type="EMBL" id="JAQGDS010000008">
    <property type="protein sequence ID" value="KAJ6258669.1"/>
    <property type="molecule type" value="Genomic_DNA"/>
</dbReference>
<reference evidence="1" key="1">
    <citation type="submission" date="2023-01" db="EMBL/GenBank/DDBJ databases">
        <title>The chitinases involved in constricting ring structure development in the nematode-trapping fungus Drechslerella dactyloides.</title>
        <authorList>
            <person name="Wang R."/>
            <person name="Zhang L."/>
            <person name="Tang P."/>
            <person name="Li S."/>
            <person name="Liang L."/>
        </authorList>
    </citation>
    <scope>NUCLEOTIDE SEQUENCE</scope>
    <source>
        <strain evidence="1">YMF1.00031</strain>
    </source>
</reference>
<sequence length="675" mass="77151">MAAKLKLQLPEHFSNWRDRKPAPVAGGRESQRQNTMIGWFNRVPVDIICYIVEEFIQDRLSLAALSATNRAFRTFALPRLQSHTVILDVTDCLAGVVPDSASDTVLAFLSESGRLKPAQVRVLEIRNEYVPPGITQQPLSPTAEKFVQVLLPAFLQKCVGLRKVVRDGYEHHGLKTADLIMMVLPLPSLRILCLRIRESPWSDVKEMPVFEEYESSGILDVRQSDSPNGIVCLSISLPVDRQGPGWDETWRACRRIFILHTDSLKHLDADGPDLERIMQRAGRSSLEDMRLESLRFRMRFNAIGFRRALRINRRQGAISAGVGTTGNEPQRRSSFTVDALLGLRRLEFHGFQTDGRRGDTQEPALLNHLEAPNLKHLRLANTSPIRGNAVLYLRSFSGLESLELGTAVCFSYTSVFDTLQALKANHADSLRTLRVQEGYLYHRQIFELTEQQAFKVLRRLEINYNHTVNQPHFLVPADRIWRMMQQNRSIRELKLVLPHFATNPPTEHPNEPHNTCNPAPRHLIAAVYSTAFYIKNLFSELDTSHYPYHADEDTTTSTGMLTDFRQQLHDTRENQVDFEAAARLYLAIMHHRRTCDELSGEGFLEYLTTGELSYPDESVDGTLAFMALFTEFPSELELFQLVFIKDKSLDPFADRRACDEWRKLAGEWVYRANYC</sequence>
<dbReference type="Proteomes" id="UP001221413">
    <property type="component" value="Unassembled WGS sequence"/>
</dbReference>
<proteinExistence type="predicted"/>
<evidence type="ECO:0000313" key="2">
    <source>
        <dbReference type="Proteomes" id="UP001221413"/>
    </source>
</evidence>
<evidence type="ECO:0000313" key="1">
    <source>
        <dbReference type="EMBL" id="KAJ6258669.1"/>
    </source>
</evidence>
<keyword evidence="2" id="KW-1185">Reference proteome</keyword>
<protein>
    <submittedName>
        <fullName evidence="1">Uncharacterized protein</fullName>
    </submittedName>
</protein>
<accession>A0AAD6NHN3</accession>
<comment type="caution">
    <text evidence="1">The sequence shown here is derived from an EMBL/GenBank/DDBJ whole genome shotgun (WGS) entry which is preliminary data.</text>
</comment>
<gene>
    <name evidence="1" type="ORF">Dda_6717</name>
</gene>
<dbReference type="AlphaFoldDB" id="A0AAD6NHN3"/>
<name>A0AAD6NHN3_DREDA</name>